<name>A0A3A3YUA5_9ACTN</name>
<dbReference type="PANTHER" id="PTHR43591:SF24">
    <property type="entry name" value="2-METHOXY-6-POLYPRENYL-1,4-BENZOQUINOL METHYLASE, MITOCHONDRIAL"/>
    <property type="match status" value="1"/>
</dbReference>
<proteinExistence type="predicted"/>
<organism evidence="2 3">
    <name type="scientific">Vallicoccus soli</name>
    <dbReference type="NCBI Taxonomy" id="2339232"/>
    <lineage>
        <taxon>Bacteria</taxon>
        <taxon>Bacillati</taxon>
        <taxon>Actinomycetota</taxon>
        <taxon>Actinomycetes</taxon>
        <taxon>Motilibacterales</taxon>
        <taxon>Vallicoccaceae</taxon>
        <taxon>Vallicoccus</taxon>
    </lineage>
</organism>
<evidence type="ECO:0000313" key="2">
    <source>
        <dbReference type="EMBL" id="RJK92646.1"/>
    </source>
</evidence>
<dbReference type="CDD" id="cd02440">
    <property type="entry name" value="AdoMet_MTases"/>
    <property type="match status" value="1"/>
</dbReference>
<dbReference type="GO" id="GO:0032259">
    <property type="term" value="P:methylation"/>
    <property type="evidence" value="ECO:0007669"/>
    <property type="project" value="UniProtKB-KW"/>
</dbReference>
<dbReference type="Gene3D" id="3.40.50.150">
    <property type="entry name" value="Vaccinia Virus protein VP39"/>
    <property type="match status" value="1"/>
</dbReference>
<keyword evidence="2" id="KW-0489">Methyltransferase</keyword>
<dbReference type="PANTHER" id="PTHR43591">
    <property type="entry name" value="METHYLTRANSFERASE"/>
    <property type="match status" value="1"/>
</dbReference>
<dbReference type="GO" id="GO:0008757">
    <property type="term" value="F:S-adenosylmethionine-dependent methyltransferase activity"/>
    <property type="evidence" value="ECO:0007669"/>
    <property type="project" value="InterPro"/>
</dbReference>
<comment type="caution">
    <text evidence="2">The sequence shown here is derived from an EMBL/GenBank/DDBJ whole genome shotgun (WGS) entry which is preliminary data.</text>
</comment>
<dbReference type="InterPro" id="IPR029063">
    <property type="entry name" value="SAM-dependent_MTases_sf"/>
</dbReference>
<feature type="domain" description="Methyltransferase type 11" evidence="1">
    <location>
        <begin position="48"/>
        <end position="141"/>
    </location>
</feature>
<dbReference type="Proteomes" id="UP000265614">
    <property type="component" value="Unassembled WGS sequence"/>
</dbReference>
<dbReference type="OrthoDB" id="9795634at2"/>
<dbReference type="RefSeq" id="WP_119952010.1">
    <property type="nucleotide sequence ID" value="NZ_QZEZ01000013.1"/>
</dbReference>
<sequence>MGVDLAAVTEKQRAVWGLGDYGRVGSLLTWIGESLVREVDVRAGERVLDVAAGNGSASLPAARRFADVLATDYVPALLEEARRRAEADCVELRTQVADAQDLPFGDGSFDVVLSTIGVMFAPDQQAAARELARVCRGGGRIGVAAWTPDSMVGGMLRAVSARVPPPPGVLPPVTWGDEEHVRGLLGPYVRDLRAARRTCAFRFRSAEHCVEHFRTWYGPTVAAFRAVGEEGADDLAAELAEVYRAHSTATDGTLAMDVPYLEVVAVRA</sequence>
<dbReference type="EMBL" id="QZEZ01000013">
    <property type="protein sequence ID" value="RJK92646.1"/>
    <property type="molecule type" value="Genomic_DNA"/>
</dbReference>
<gene>
    <name evidence="2" type="ORF">D5H78_18625</name>
</gene>
<evidence type="ECO:0000259" key="1">
    <source>
        <dbReference type="Pfam" id="PF08241"/>
    </source>
</evidence>
<evidence type="ECO:0000313" key="3">
    <source>
        <dbReference type="Proteomes" id="UP000265614"/>
    </source>
</evidence>
<keyword evidence="2" id="KW-0808">Transferase</keyword>
<dbReference type="SUPFAM" id="SSF53335">
    <property type="entry name" value="S-adenosyl-L-methionine-dependent methyltransferases"/>
    <property type="match status" value="1"/>
</dbReference>
<keyword evidence="3" id="KW-1185">Reference proteome</keyword>
<dbReference type="Pfam" id="PF08241">
    <property type="entry name" value="Methyltransf_11"/>
    <property type="match status" value="1"/>
</dbReference>
<accession>A0A3A3YUA5</accession>
<reference evidence="2 3" key="1">
    <citation type="submission" date="2018-09" db="EMBL/GenBank/DDBJ databases">
        <title>YIM 75000 draft genome.</title>
        <authorList>
            <person name="Tang S."/>
            <person name="Feng Y."/>
        </authorList>
    </citation>
    <scope>NUCLEOTIDE SEQUENCE [LARGE SCALE GENOMIC DNA]</scope>
    <source>
        <strain evidence="2 3">YIM 75000</strain>
    </source>
</reference>
<protein>
    <submittedName>
        <fullName evidence="2">Class I SAM-dependent methyltransferase</fullName>
    </submittedName>
</protein>
<dbReference type="AlphaFoldDB" id="A0A3A3YUA5"/>
<dbReference type="InterPro" id="IPR013216">
    <property type="entry name" value="Methyltransf_11"/>
</dbReference>